<dbReference type="InterPro" id="IPR024623">
    <property type="entry name" value="YtxH"/>
</dbReference>
<name>A0A4Y9ACA2_9BACI</name>
<dbReference type="RefSeq" id="WP_135109189.1">
    <property type="nucleotide sequence ID" value="NZ_SRHY01000005.1"/>
</dbReference>
<reference evidence="1 2" key="1">
    <citation type="submission" date="2019-03" db="EMBL/GenBank/DDBJ databases">
        <title>Genome sequence of Lentibacillus salicampi ATCC BAA-719.</title>
        <authorList>
            <person name="Maclea K.S."/>
            <person name="Simoes Junior M."/>
        </authorList>
    </citation>
    <scope>NUCLEOTIDE SEQUENCE [LARGE SCALE GENOMIC DNA]</scope>
    <source>
        <strain evidence="1 2">ATCC BAA-719</strain>
    </source>
</reference>
<dbReference type="PANTHER" id="PTHR35792">
    <property type="entry name" value="GENERAL STRESS PROTEIN"/>
    <property type="match status" value="1"/>
</dbReference>
<evidence type="ECO:0000313" key="2">
    <source>
        <dbReference type="Proteomes" id="UP000298484"/>
    </source>
</evidence>
<evidence type="ECO:0000313" key="1">
    <source>
        <dbReference type="EMBL" id="TFJ93528.1"/>
    </source>
</evidence>
<protein>
    <submittedName>
        <fullName evidence="1">YtxH domain-containing protein</fullName>
    </submittedName>
</protein>
<dbReference type="Proteomes" id="UP000298484">
    <property type="component" value="Unassembled WGS sequence"/>
</dbReference>
<proteinExistence type="predicted"/>
<comment type="caution">
    <text evidence="1">The sequence shown here is derived from an EMBL/GenBank/DDBJ whole genome shotgun (WGS) entry which is preliminary data.</text>
</comment>
<keyword evidence="2" id="KW-1185">Reference proteome</keyword>
<sequence>MTKGKSLFLGMVAGGALGAAAVLLSTPESGRNLRSRAREQRVEWQELLENLKDGSLKLKERLTNTSKEGAVLVRELTQEMKNSVEDWKKTVEPHQESIHQYLKEIESSLRDLEDKVGK</sequence>
<dbReference type="EMBL" id="SRHY01000005">
    <property type="protein sequence ID" value="TFJ93528.1"/>
    <property type="molecule type" value="Genomic_DNA"/>
</dbReference>
<dbReference type="AlphaFoldDB" id="A0A4Y9ACA2"/>
<organism evidence="1 2">
    <name type="scientific">Lentibacillus salicampi</name>
    <dbReference type="NCBI Taxonomy" id="175306"/>
    <lineage>
        <taxon>Bacteria</taxon>
        <taxon>Bacillati</taxon>
        <taxon>Bacillota</taxon>
        <taxon>Bacilli</taxon>
        <taxon>Bacillales</taxon>
        <taxon>Bacillaceae</taxon>
        <taxon>Lentibacillus</taxon>
    </lineage>
</organism>
<dbReference type="InterPro" id="IPR052928">
    <property type="entry name" value="Desiccation-related_membrane"/>
</dbReference>
<dbReference type="PANTHER" id="PTHR35792:SF3">
    <property type="entry name" value="IG HYPOTHETICAL 17707"/>
    <property type="match status" value="1"/>
</dbReference>
<accession>A0A4Y9ACA2</accession>
<dbReference type="Pfam" id="PF12732">
    <property type="entry name" value="YtxH"/>
    <property type="match status" value="1"/>
</dbReference>
<gene>
    <name evidence="1" type="ORF">E4U82_06090</name>
</gene>
<dbReference type="OrthoDB" id="2692215at2"/>